<evidence type="ECO:0000259" key="8">
    <source>
        <dbReference type="Pfam" id="PF13742"/>
    </source>
</evidence>
<comment type="similarity">
    <text evidence="5 6">Belongs to the XseA family.</text>
</comment>
<keyword evidence="1 5" id="KW-0963">Cytoplasm</keyword>
<evidence type="ECO:0000313" key="9">
    <source>
        <dbReference type="EMBL" id="TCP69746.1"/>
    </source>
</evidence>
<dbReference type="InterPro" id="IPR020579">
    <property type="entry name" value="Exonuc_VII_lsu_C"/>
</dbReference>
<dbReference type="Proteomes" id="UP000294746">
    <property type="component" value="Unassembled WGS sequence"/>
</dbReference>
<dbReference type="AlphaFoldDB" id="A0A4R2S279"/>
<dbReference type="GO" id="GO:0005737">
    <property type="term" value="C:cytoplasm"/>
    <property type="evidence" value="ECO:0007669"/>
    <property type="project" value="UniProtKB-SubCell"/>
</dbReference>
<dbReference type="GO" id="GO:0006308">
    <property type="term" value="P:DNA catabolic process"/>
    <property type="evidence" value="ECO:0007669"/>
    <property type="project" value="UniProtKB-UniRule"/>
</dbReference>
<evidence type="ECO:0000259" key="7">
    <source>
        <dbReference type="Pfam" id="PF02601"/>
    </source>
</evidence>
<sequence length="454" mass="52012">MPHRKEREIWSVSELVSHLSGLVDRDERSKAVWIQGEITNFIHHTSSGHMYFSIKDQSAKMKAVMFKWSSRFLLFKPKNGDQVTIRGELYVYEKDGQVQLKVLEMKNSGQGDLYSKYLQLKERLELEGLFTRPKRQIPTYPRRVGVITSAQGAVVRDIITTMKRRYPLTQIVLLPVAVQGMHAVREISEAILEMNRLADVDVLIVGRGGGSLEELWAFNEEVVVRAIAESLIPIISAVGHETDNTLSDYVADLRAATPTAAAEMVVPDFQEIAQRFESLHTRLYHSSIKVIEGKRSKLHSVLERPIFQKPGERLEQYSQRLDYLERDLRSYAQSKTAKSALKVEQLSSRLYRLRPHQSIISYQEQLSRLCRDQLRAMNATMDREGNRLERSLEKLDALSPLKVLKRGYSVVYRFHQPDLIASTSQVKLGDLLKVRMQDGILKCQVFGTEEQGDE</sequence>
<dbReference type="GO" id="GO:0009318">
    <property type="term" value="C:exodeoxyribonuclease VII complex"/>
    <property type="evidence" value="ECO:0007669"/>
    <property type="project" value="UniProtKB-UniRule"/>
</dbReference>
<dbReference type="PANTHER" id="PTHR30008">
    <property type="entry name" value="EXODEOXYRIBONUCLEASE 7 LARGE SUBUNIT"/>
    <property type="match status" value="1"/>
</dbReference>
<dbReference type="Gene3D" id="2.40.50.1010">
    <property type="match status" value="1"/>
</dbReference>
<dbReference type="EMBL" id="SLXV01000006">
    <property type="protein sequence ID" value="TCP69746.1"/>
    <property type="molecule type" value="Genomic_DNA"/>
</dbReference>
<comment type="function">
    <text evidence="5">Bidirectionally degrades single-stranded DNA into large acid-insoluble oligonucleotides, which are then degraded further into small acid-soluble oligonucleotides.</text>
</comment>
<comment type="subcellular location">
    <subcellularLocation>
        <location evidence="5 6">Cytoplasm</location>
    </subcellularLocation>
</comment>
<accession>A0A4R2S279</accession>
<keyword evidence="2 5" id="KW-0540">Nuclease</keyword>
<dbReference type="Pfam" id="PF02601">
    <property type="entry name" value="Exonuc_VII_L"/>
    <property type="match status" value="1"/>
</dbReference>
<evidence type="ECO:0000256" key="4">
    <source>
        <dbReference type="ARBA" id="ARBA00022839"/>
    </source>
</evidence>
<dbReference type="PANTHER" id="PTHR30008:SF0">
    <property type="entry name" value="EXODEOXYRIBONUCLEASE 7 LARGE SUBUNIT"/>
    <property type="match status" value="1"/>
</dbReference>
<keyword evidence="10" id="KW-1185">Reference proteome</keyword>
<comment type="catalytic activity">
    <reaction evidence="5 6">
        <text>Exonucleolytic cleavage in either 5'- to 3'- or 3'- to 5'-direction to yield nucleoside 5'-phosphates.</text>
        <dbReference type="EC" id="3.1.11.6"/>
    </reaction>
</comment>
<evidence type="ECO:0000256" key="6">
    <source>
        <dbReference type="RuleBase" id="RU004355"/>
    </source>
</evidence>
<comment type="caution">
    <text evidence="9">The sequence shown here is derived from an EMBL/GenBank/DDBJ whole genome shotgun (WGS) entry which is preliminary data.</text>
</comment>
<evidence type="ECO:0000313" key="10">
    <source>
        <dbReference type="Proteomes" id="UP000294746"/>
    </source>
</evidence>
<evidence type="ECO:0000256" key="2">
    <source>
        <dbReference type="ARBA" id="ARBA00022722"/>
    </source>
</evidence>
<dbReference type="CDD" id="cd04489">
    <property type="entry name" value="ExoVII_LU_OBF"/>
    <property type="match status" value="1"/>
</dbReference>
<keyword evidence="3 5" id="KW-0378">Hydrolase</keyword>
<dbReference type="Pfam" id="PF13742">
    <property type="entry name" value="tRNA_anti_2"/>
    <property type="match status" value="1"/>
</dbReference>
<feature type="domain" description="OB-fold nucleic acid binding" evidence="8">
    <location>
        <begin position="10"/>
        <end position="105"/>
    </location>
</feature>
<dbReference type="OrthoDB" id="9802795at2"/>
<organism evidence="9 10">
    <name type="scientific">Baia soyae</name>
    <dbReference type="NCBI Taxonomy" id="1544746"/>
    <lineage>
        <taxon>Bacteria</taxon>
        <taxon>Bacillati</taxon>
        <taxon>Bacillota</taxon>
        <taxon>Bacilli</taxon>
        <taxon>Bacillales</taxon>
        <taxon>Thermoactinomycetaceae</taxon>
        <taxon>Baia</taxon>
    </lineage>
</organism>
<name>A0A4R2S279_9BACL</name>
<feature type="domain" description="Exonuclease VII large subunit C-terminal" evidence="7">
    <location>
        <begin position="133"/>
        <end position="444"/>
    </location>
</feature>
<evidence type="ECO:0000256" key="1">
    <source>
        <dbReference type="ARBA" id="ARBA00022490"/>
    </source>
</evidence>
<dbReference type="GO" id="GO:0008855">
    <property type="term" value="F:exodeoxyribonuclease VII activity"/>
    <property type="evidence" value="ECO:0007669"/>
    <property type="project" value="UniProtKB-UniRule"/>
</dbReference>
<dbReference type="InterPro" id="IPR025824">
    <property type="entry name" value="OB-fold_nuc-bd_dom"/>
</dbReference>
<gene>
    <name evidence="5" type="primary">xseA</name>
    <name evidence="9" type="ORF">EDD57_10662</name>
</gene>
<dbReference type="GO" id="GO:0003676">
    <property type="term" value="F:nucleic acid binding"/>
    <property type="evidence" value="ECO:0007669"/>
    <property type="project" value="InterPro"/>
</dbReference>
<evidence type="ECO:0000256" key="3">
    <source>
        <dbReference type="ARBA" id="ARBA00022801"/>
    </source>
</evidence>
<reference evidence="9 10" key="1">
    <citation type="submission" date="2019-03" db="EMBL/GenBank/DDBJ databases">
        <title>Genomic Encyclopedia of Type Strains, Phase IV (KMG-IV): sequencing the most valuable type-strain genomes for metagenomic binning, comparative biology and taxonomic classification.</title>
        <authorList>
            <person name="Goeker M."/>
        </authorList>
    </citation>
    <scope>NUCLEOTIDE SEQUENCE [LARGE SCALE GENOMIC DNA]</scope>
    <source>
        <strain evidence="9 10">DSM 46831</strain>
    </source>
</reference>
<dbReference type="HAMAP" id="MF_00378">
    <property type="entry name" value="Exonuc_7_L"/>
    <property type="match status" value="1"/>
</dbReference>
<dbReference type="InterPro" id="IPR003753">
    <property type="entry name" value="Exonuc_VII_L"/>
</dbReference>
<dbReference type="NCBIfam" id="TIGR00237">
    <property type="entry name" value="xseA"/>
    <property type="match status" value="1"/>
</dbReference>
<keyword evidence="4 5" id="KW-0269">Exonuclease</keyword>
<evidence type="ECO:0000256" key="5">
    <source>
        <dbReference type="HAMAP-Rule" id="MF_00378"/>
    </source>
</evidence>
<dbReference type="RefSeq" id="WP_131848085.1">
    <property type="nucleotide sequence ID" value="NZ_SLXV01000006.1"/>
</dbReference>
<proteinExistence type="inferred from homology"/>
<protein>
    <recommendedName>
        <fullName evidence="5">Exodeoxyribonuclease 7 large subunit</fullName>
        <ecNumber evidence="5">3.1.11.6</ecNumber>
    </recommendedName>
    <alternativeName>
        <fullName evidence="5">Exodeoxyribonuclease VII large subunit</fullName>
        <shortName evidence="5">Exonuclease VII large subunit</shortName>
    </alternativeName>
</protein>
<dbReference type="EC" id="3.1.11.6" evidence="5"/>
<comment type="subunit">
    <text evidence="5">Heterooligomer composed of large and small subunits.</text>
</comment>